<organism evidence="2 3">
    <name type="scientific">Abeliophyllum distichum</name>
    <dbReference type="NCBI Taxonomy" id="126358"/>
    <lineage>
        <taxon>Eukaryota</taxon>
        <taxon>Viridiplantae</taxon>
        <taxon>Streptophyta</taxon>
        <taxon>Embryophyta</taxon>
        <taxon>Tracheophyta</taxon>
        <taxon>Spermatophyta</taxon>
        <taxon>Magnoliopsida</taxon>
        <taxon>eudicotyledons</taxon>
        <taxon>Gunneridae</taxon>
        <taxon>Pentapetalae</taxon>
        <taxon>asterids</taxon>
        <taxon>lamiids</taxon>
        <taxon>Lamiales</taxon>
        <taxon>Oleaceae</taxon>
        <taxon>Forsythieae</taxon>
        <taxon>Abeliophyllum</taxon>
    </lineage>
</organism>
<evidence type="ECO:0000256" key="1">
    <source>
        <dbReference type="SAM" id="MobiDB-lite"/>
    </source>
</evidence>
<reference evidence="3" key="1">
    <citation type="submission" date="2024-07" db="EMBL/GenBank/DDBJ databases">
        <title>Two chromosome-level genome assemblies of Korean endemic species Abeliophyllum distichum and Forsythia ovata (Oleaceae).</title>
        <authorList>
            <person name="Jang H."/>
        </authorList>
    </citation>
    <scope>NUCLEOTIDE SEQUENCE [LARGE SCALE GENOMIC DNA]</scope>
</reference>
<protein>
    <submittedName>
        <fullName evidence="2">Retrovirus-related Pol polyprotein</fullName>
    </submittedName>
</protein>
<dbReference type="AlphaFoldDB" id="A0ABD1PQP0"/>
<dbReference type="Proteomes" id="UP001604336">
    <property type="component" value="Unassembled WGS sequence"/>
</dbReference>
<evidence type="ECO:0000313" key="3">
    <source>
        <dbReference type="Proteomes" id="UP001604336"/>
    </source>
</evidence>
<proteinExistence type="predicted"/>
<keyword evidence="3" id="KW-1185">Reference proteome</keyword>
<feature type="region of interest" description="Disordered" evidence="1">
    <location>
        <begin position="1"/>
        <end position="42"/>
    </location>
</feature>
<gene>
    <name evidence="2" type="ORF">Adt_42081</name>
</gene>
<sequence>MNWILKNPNGEFGPAKQKVPFPSYPNPNEQNGLFSGPKASSPARVKDATMVNYQQRPFRRLSEAELQAKKEKGLCFKCDEKYTIGHRCKNKELQVLLVQEEGESDPNEEEIGEDYLGPTLETAEVGEVVELSLNSVVGLTPP</sequence>
<evidence type="ECO:0000313" key="2">
    <source>
        <dbReference type="EMBL" id="KAL2466230.1"/>
    </source>
</evidence>
<dbReference type="EMBL" id="JBFOLK010000013">
    <property type="protein sequence ID" value="KAL2466230.1"/>
    <property type="molecule type" value="Genomic_DNA"/>
</dbReference>
<accession>A0ABD1PQP0</accession>
<name>A0ABD1PQP0_9LAMI</name>
<comment type="caution">
    <text evidence="2">The sequence shown here is derived from an EMBL/GenBank/DDBJ whole genome shotgun (WGS) entry which is preliminary data.</text>
</comment>